<dbReference type="PANTHER" id="PTHR37162">
    <property type="entry name" value="HAT FAMILY DIMERISATION DOMAINCONTAINING PROTEIN-RELATED"/>
    <property type="match status" value="1"/>
</dbReference>
<dbReference type="InterPro" id="IPR012337">
    <property type="entry name" value="RNaseH-like_sf"/>
</dbReference>
<comment type="caution">
    <text evidence="2">The sequence shown here is derived from an EMBL/GenBank/DDBJ whole genome shotgun (WGS) entry which is preliminary data.</text>
</comment>
<gene>
    <name evidence="2" type="ORF">NP493_113g00024</name>
</gene>
<keyword evidence="3" id="KW-1185">Reference proteome</keyword>
<feature type="domain" description="HAT C-terminal dimerisation" evidence="1">
    <location>
        <begin position="23"/>
        <end position="74"/>
    </location>
</feature>
<name>A0AAD9P6S3_RIDPI</name>
<dbReference type="Proteomes" id="UP001209878">
    <property type="component" value="Unassembled WGS sequence"/>
</dbReference>
<dbReference type="AlphaFoldDB" id="A0AAD9P6S3"/>
<dbReference type="SUPFAM" id="SSF53098">
    <property type="entry name" value="Ribonuclease H-like"/>
    <property type="match status" value="1"/>
</dbReference>
<dbReference type="InterPro" id="IPR008906">
    <property type="entry name" value="HATC_C_dom"/>
</dbReference>
<reference evidence="2" key="1">
    <citation type="journal article" date="2023" name="Mol. Biol. Evol.">
        <title>Third-Generation Sequencing Reveals the Adaptive Role of the Epigenome in Three Deep-Sea Polychaetes.</title>
        <authorList>
            <person name="Perez M."/>
            <person name="Aroh O."/>
            <person name="Sun Y."/>
            <person name="Lan Y."/>
            <person name="Juniper S.K."/>
            <person name="Young C.R."/>
            <person name="Angers B."/>
            <person name="Qian P.Y."/>
        </authorList>
    </citation>
    <scope>NUCLEOTIDE SEQUENCE</scope>
    <source>
        <strain evidence="2">R07B-5</strain>
    </source>
</reference>
<dbReference type="PANTHER" id="PTHR37162:SF1">
    <property type="entry name" value="BED-TYPE DOMAIN-CONTAINING PROTEIN"/>
    <property type="match status" value="1"/>
</dbReference>
<dbReference type="Pfam" id="PF05699">
    <property type="entry name" value="Dimer_Tnp_hAT"/>
    <property type="match status" value="1"/>
</dbReference>
<proteinExistence type="predicted"/>
<organism evidence="2 3">
    <name type="scientific">Ridgeia piscesae</name>
    <name type="common">Tubeworm</name>
    <dbReference type="NCBI Taxonomy" id="27915"/>
    <lineage>
        <taxon>Eukaryota</taxon>
        <taxon>Metazoa</taxon>
        <taxon>Spiralia</taxon>
        <taxon>Lophotrochozoa</taxon>
        <taxon>Annelida</taxon>
        <taxon>Polychaeta</taxon>
        <taxon>Sedentaria</taxon>
        <taxon>Canalipalpata</taxon>
        <taxon>Sabellida</taxon>
        <taxon>Siboglinidae</taxon>
        <taxon>Ridgeia</taxon>
    </lineage>
</organism>
<dbReference type="EMBL" id="JAODUO010000112">
    <property type="protein sequence ID" value="KAK2189187.1"/>
    <property type="molecule type" value="Genomic_DNA"/>
</dbReference>
<dbReference type="GO" id="GO:0046983">
    <property type="term" value="F:protein dimerization activity"/>
    <property type="evidence" value="ECO:0007669"/>
    <property type="project" value="InterPro"/>
</dbReference>
<accession>A0AAD9P6S3</accession>
<sequence>MPVDIFWARMAKQKKPGTSLPQLPVLAKFCQSLCVLPHGNADCERVFSMLTHIKTEFRNQLGNDTKEALLAVGRNSLQNMSQCCYEVKVGRYLIKSAKAATMKALEEYHKKAEATA</sequence>
<protein>
    <recommendedName>
        <fullName evidence="1">HAT C-terminal dimerisation domain-containing protein</fullName>
    </recommendedName>
</protein>
<evidence type="ECO:0000259" key="1">
    <source>
        <dbReference type="Pfam" id="PF05699"/>
    </source>
</evidence>
<evidence type="ECO:0000313" key="2">
    <source>
        <dbReference type="EMBL" id="KAK2189187.1"/>
    </source>
</evidence>
<evidence type="ECO:0000313" key="3">
    <source>
        <dbReference type="Proteomes" id="UP001209878"/>
    </source>
</evidence>